<comment type="caution">
    <text evidence="3">The sequence shown here is derived from an EMBL/GenBank/DDBJ whole genome shotgun (WGS) entry which is preliminary data.</text>
</comment>
<accession>A0AAD6GJN9</accession>
<feature type="compositionally biased region" description="Low complexity" evidence="2">
    <location>
        <begin position="535"/>
        <end position="549"/>
    </location>
</feature>
<sequence>MSATPRKPGTPGSSSKSSPADPHPANGSTTRGHARSPSAASNGHNRSPSLRNSTPVSARAAARKPGRSNLSMSNVPRISNDPSEEEARAQNAALIEELREQLQKAETASEQYQKQLGVLQMRLDEAISEQSKLEDQAHERDTRIETLSSEIREQSRQIRDMEQNHDQERNAMLQEKEQQASREEELQATIQRLKGAVAQKDMRINTEGDRHQVSRSSSFRNRASPDLDAQFAPSSQLERSPSRNNSNLLLQKDKLIESLRLELAESQIKLVEMENKGGGQQRELEKELLDARMANARLMEDNESYQLLLSEKTLTGDFTKGDFMRDVHPGKSSSGGLGSLADELESVDEEAAEGDPIRKVDGELKSLKDQNKALTLYIERIISRVLQHDGFEHVLDRNDDDEPKSDKAAGSEKELPPTPPEKDEQANQTFLQRAKSVVSGQPPRSQPQPRSRPTSMMPPPSIPHTNANENPDTAPSIPIRAQSMRAGHRRARSEQVDPNAASVVGAMYRGRNSGGPMSPTAMGPGSRQSMFSGTPSYVSSMSRAPSMSSQPDYIGRSSSPSVTSDMLGDNSSTGATSSPPRSSSGMTNYTGAVMTQNKLRPLRLVSDAAKLEEEEAARKRANRASWIPWFNKANPEEQTQP</sequence>
<organism evidence="3 4">
    <name type="scientific">Penicillium frequentans</name>
    <dbReference type="NCBI Taxonomy" id="3151616"/>
    <lineage>
        <taxon>Eukaryota</taxon>
        <taxon>Fungi</taxon>
        <taxon>Dikarya</taxon>
        <taxon>Ascomycota</taxon>
        <taxon>Pezizomycotina</taxon>
        <taxon>Eurotiomycetes</taxon>
        <taxon>Eurotiomycetidae</taxon>
        <taxon>Eurotiales</taxon>
        <taxon>Aspergillaceae</taxon>
        <taxon>Penicillium</taxon>
    </lineage>
</organism>
<gene>
    <name evidence="3" type="ORF">N7494_001914</name>
</gene>
<evidence type="ECO:0000256" key="2">
    <source>
        <dbReference type="SAM" id="MobiDB-lite"/>
    </source>
</evidence>
<feature type="coiled-coil region" evidence="1">
    <location>
        <begin position="256"/>
        <end position="301"/>
    </location>
</feature>
<feature type="compositionally biased region" description="Basic and acidic residues" evidence="2">
    <location>
        <begin position="200"/>
        <end position="212"/>
    </location>
</feature>
<evidence type="ECO:0000313" key="3">
    <source>
        <dbReference type="EMBL" id="KAJ5552536.1"/>
    </source>
</evidence>
<feature type="region of interest" description="Disordered" evidence="2">
    <location>
        <begin position="197"/>
        <end position="245"/>
    </location>
</feature>
<evidence type="ECO:0008006" key="5">
    <source>
        <dbReference type="Google" id="ProtNLM"/>
    </source>
</evidence>
<feature type="compositionally biased region" description="Basic and acidic residues" evidence="2">
    <location>
        <begin position="131"/>
        <end position="162"/>
    </location>
</feature>
<feature type="region of interest" description="Disordered" evidence="2">
    <location>
        <begin position="129"/>
        <end position="162"/>
    </location>
</feature>
<dbReference type="Proteomes" id="UP001220324">
    <property type="component" value="Unassembled WGS sequence"/>
</dbReference>
<feature type="compositionally biased region" description="Low complexity" evidence="2">
    <location>
        <begin position="1"/>
        <end position="19"/>
    </location>
</feature>
<feature type="compositionally biased region" description="Polar residues" evidence="2">
    <location>
        <begin position="68"/>
        <end position="81"/>
    </location>
</feature>
<proteinExistence type="predicted"/>
<feature type="compositionally biased region" description="Polar residues" evidence="2">
    <location>
        <begin position="556"/>
        <end position="598"/>
    </location>
</feature>
<feature type="region of interest" description="Disordered" evidence="2">
    <location>
        <begin position="1"/>
        <end position="92"/>
    </location>
</feature>
<feature type="compositionally biased region" description="Basic and acidic residues" evidence="2">
    <location>
        <begin position="404"/>
        <end position="425"/>
    </location>
</feature>
<keyword evidence="4" id="KW-1185">Reference proteome</keyword>
<evidence type="ECO:0000256" key="1">
    <source>
        <dbReference type="SAM" id="Coils"/>
    </source>
</evidence>
<dbReference type="EMBL" id="JAQIZZ010000002">
    <property type="protein sequence ID" value="KAJ5552536.1"/>
    <property type="molecule type" value="Genomic_DNA"/>
</dbReference>
<keyword evidence="1" id="KW-0175">Coiled coil</keyword>
<feature type="compositionally biased region" description="Polar residues" evidence="2">
    <location>
        <begin position="232"/>
        <end position="245"/>
    </location>
</feature>
<evidence type="ECO:0000313" key="4">
    <source>
        <dbReference type="Proteomes" id="UP001220324"/>
    </source>
</evidence>
<dbReference type="PANTHER" id="PTHR38120:SF1">
    <property type="entry name" value="M PROTEIN, SEROTYPE 2.1"/>
    <property type="match status" value="1"/>
</dbReference>
<reference evidence="3 4" key="1">
    <citation type="journal article" date="2023" name="IMA Fungus">
        <title>Comparative genomic study of the Penicillium genus elucidates a diverse pangenome and 15 lateral gene transfer events.</title>
        <authorList>
            <person name="Petersen C."/>
            <person name="Sorensen T."/>
            <person name="Nielsen M.R."/>
            <person name="Sondergaard T.E."/>
            <person name="Sorensen J.L."/>
            <person name="Fitzpatrick D.A."/>
            <person name="Frisvad J.C."/>
            <person name="Nielsen K.L."/>
        </authorList>
    </citation>
    <scope>NUCLEOTIDE SEQUENCE [LARGE SCALE GENOMIC DNA]</scope>
    <source>
        <strain evidence="3 4">IBT 35679</strain>
    </source>
</reference>
<feature type="compositionally biased region" description="Polar residues" evidence="2">
    <location>
        <begin position="464"/>
        <end position="473"/>
    </location>
</feature>
<feature type="compositionally biased region" description="Low complexity" evidence="2">
    <location>
        <begin position="439"/>
        <end position="455"/>
    </location>
</feature>
<feature type="compositionally biased region" description="Polar residues" evidence="2">
    <location>
        <begin position="38"/>
        <end position="56"/>
    </location>
</feature>
<feature type="region of interest" description="Disordered" evidence="2">
    <location>
        <begin position="393"/>
        <end position="599"/>
    </location>
</feature>
<dbReference type="AlphaFoldDB" id="A0AAD6GJN9"/>
<name>A0AAD6GJN9_9EURO</name>
<protein>
    <recommendedName>
        <fullName evidence="5">M protein, serotype 2.1</fullName>
    </recommendedName>
</protein>
<dbReference type="PANTHER" id="PTHR38120">
    <property type="entry name" value="EXPRESSED PROTEIN"/>
    <property type="match status" value="1"/>
</dbReference>
<feature type="region of interest" description="Disordered" evidence="2">
    <location>
        <begin position="613"/>
        <end position="641"/>
    </location>
</feature>